<proteinExistence type="predicted"/>
<evidence type="ECO:0000313" key="3">
    <source>
        <dbReference type="WBParaSite" id="TMUE_1000003125.1"/>
    </source>
</evidence>
<dbReference type="Proteomes" id="UP000046395">
    <property type="component" value="Unassembled WGS sequence"/>
</dbReference>
<organism evidence="2 3">
    <name type="scientific">Trichuris muris</name>
    <name type="common">Mouse whipworm</name>
    <dbReference type="NCBI Taxonomy" id="70415"/>
    <lineage>
        <taxon>Eukaryota</taxon>
        <taxon>Metazoa</taxon>
        <taxon>Ecdysozoa</taxon>
        <taxon>Nematoda</taxon>
        <taxon>Enoplea</taxon>
        <taxon>Dorylaimia</taxon>
        <taxon>Trichinellida</taxon>
        <taxon>Trichuridae</taxon>
        <taxon>Trichuris</taxon>
    </lineage>
</organism>
<keyword evidence="1" id="KW-0472">Membrane</keyword>
<dbReference type="WBParaSite" id="TMUE_1000003125.1">
    <property type="protein sequence ID" value="TMUE_1000003125.1"/>
    <property type="gene ID" value="WBGene00293538"/>
</dbReference>
<reference evidence="3" key="1">
    <citation type="submission" date="2019-12" db="UniProtKB">
        <authorList>
            <consortium name="WormBaseParasite"/>
        </authorList>
    </citation>
    <scope>IDENTIFICATION</scope>
</reference>
<name>A0A5S6Q7N2_TRIMR</name>
<sequence>MTSKVNATEMSAAAVSQEWKRRQRLKFAFIKCDGLPATLQAQVKVHESHTKNGNFLGCDFIHEDCWKAPVEVTPMTRQDSGNVFRISLLTYYHIIIDTTLLIWIVVQPRI</sequence>
<keyword evidence="1" id="KW-0812">Transmembrane</keyword>
<keyword evidence="2" id="KW-1185">Reference proteome</keyword>
<protein>
    <submittedName>
        <fullName evidence="3">Uncharacterized protein</fullName>
    </submittedName>
</protein>
<accession>A0A5S6Q7N2</accession>
<evidence type="ECO:0000313" key="2">
    <source>
        <dbReference type="Proteomes" id="UP000046395"/>
    </source>
</evidence>
<keyword evidence="1" id="KW-1133">Transmembrane helix</keyword>
<evidence type="ECO:0000256" key="1">
    <source>
        <dbReference type="SAM" id="Phobius"/>
    </source>
</evidence>
<feature type="transmembrane region" description="Helical" evidence="1">
    <location>
        <begin position="83"/>
        <end position="106"/>
    </location>
</feature>
<dbReference type="AlphaFoldDB" id="A0A5S6Q7N2"/>